<dbReference type="GO" id="GO:0046872">
    <property type="term" value="F:metal ion binding"/>
    <property type="evidence" value="ECO:0007669"/>
    <property type="project" value="UniProtKB-KW"/>
</dbReference>
<evidence type="ECO:0000256" key="4">
    <source>
        <dbReference type="PROSITE-ProRule" id="PRU00433"/>
    </source>
</evidence>
<dbReference type="PROSITE" id="PS51257">
    <property type="entry name" value="PROKAR_LIPOPROTEIN"/>
    <property type="match status" value="1"/>
</dbReference>
<dbReference type="STRING" id="645274.SAMN04487901_109100"/>
<evidence type="ECO:0000313" key="6">
    <source>
        <dbReference type="EMBL" id="SDG78488.1"/>
    </source>
</evidence>
<proteinExistence type="predicted"/>
<dbReference type="InterPro" id="IPR036909">
    <property type="entry name" value="Cyt_c-like_dom_sf"/>
</dbReference>
<evidence type="ECO:0000313" key="7">
    <source>
        <dbReference type="Proteomes" id="UP000198779"/>
    </source>
</evidence>
<dbReference type="InterPro" id="IPR010538">
    <property type="entry name" value="DHOR"/>
</dbReference>
<reference evidence="7" key="1">
    <citation type="submission" date="2016-10" db="EMBL/GenBank/DDBJ databases">
        <authorList>
            <person name="Varghese N."/>
            <person name="Submissions S."/>
        </authorList>
    </citation>
    <scope>NUCLEOTIDE SEQUENCE [LARGE SCALE GENOMIC DNA]</scope>
    <source>
        <strain evidence="7">BP1-148</strain>
    </source>
</reference>
<evidence type="ECO:0000256" key="3">
    <source>
        <dbReference type="ARBA" id="ARBA00023004"/>
    </source>
</evidence>
<dbReference type="GO" id="GO:0004130">
    <property type="term" value="F:cytochrome-c peroxidase activity"/>
    <property type="evidence" value="ECO:0007669"/>
    <property type="project" value="TreeGrafter"/>
</dbReference>
<dbReference type="Pfam" id="PF06537">
    <property type="entry name" value="DHOR"/>
    <property type="match status" value="1"/>
</dbReference>
<dbReference type="PROSITE" id="PS51007">
    <property type="entry name" value="CYTC"/>
    <property type="match status" value="1"/>
</dbReference>
<evidence type="ECO:0000256" key="1">
    <source>
        <dbReference type="ARBA" id="ARBA00022617"/>
    </source>
</evidence>
<keyword evidence="6" id="KW-0575">Peroxidase</keyword>
<dbReference type="Gene3D" id="1.10.760.10">
    <property type="entry name" value="Cytochrome c-like domain"/>
    <property type="match status" value="1"/>
</dbReference>
<gene>
    <name evidence="6" type="ORF">SAMN04487901_109100</name>
</gene>
<evidence type="ECO:0000259" key="5">
    <source>
        <dbReference type="PROSITE" id="PS51007"/>
    </source>
</evidence>
<keyword evidence="7" id="KW-1185">Reference proteome</keyword>
<dbReference type="Proteomes" id="UP000198779">
    <property type="component" value="Unassembled WGS sequence"/>
</dbReference>
<accession>A0A1G7X2Q7</accession>
<keyword evidence="1 4" id="KW-0349">Heme</keyword>
<dbReference type="GO" id="GO:0020037">
    <property type="term" value="F:heme binding"/>
    <property type="evidence" value="ECO:0007669"/>
    <property type="project" value="InterPro"/>
</dbReference>
<dbReference type="InterPro" id="IPR009056">
    <property type="entry name" value="Cyt_c-like_dom"/>
</dbReference>
<dbReference type="SUPFAM" id="SSF46626">
    <property type="entry name" value="Cytochrome c"/>
    <property type="match status" value="1"/>
</dbReference>
<keyword evidence="2 4" id="KW-0479">Metal-binding</keyword>
<dbReference type="PANTHER" id="PTHR30600">
    <property type="entry name" value="CYTOCHROME C PEROXIDASE-RELATED"/>
    <property type="match status" value="1"/>
</dbReference>
<organism evidence="6 7">
    <name type="scientific">Prevotella communis</name>
    <dbReference type="NCBI Taxonomy" id="2913614"/>
    <lineage>
        <taxon>Bacteria</taxon>
        <taxon>Pseudomonadati</taxon>
        <taxon>Bacteroidota</taxon>
        <taxon>Bacteroidia</taxon>
        <taxon>Bacteroidales</taxon>
        <taxon>Prevotellaceae</taxon>
        <taxon>Prevotella</taxon>
    </lineage>
</organism>
<feature type="domain" description="Cytochrome c" evidence="5">
    <location>
        <begin position="444"/>
        <end position="593"/>
    </location>
</feature>
<protein>
    <submittedName>
        <fullName evidence="6">Di-haem oxidoreductase, putative peroxidase</fullName>
    </submittedName>
</protein>
<dbReference type="AlphaFoldDB" id="A0A1G7X2Q7"/>
<keyword evidence="6" id="KW-0560">Oxidoreductase</keyword>
<dbReference type="EMBL" id="FNCQ01000009">
    <property type="protein sequence ID" value="SDG78488.1"/>
    <property type="molecule type" value="Genomic_DNA"/>
</dbReference>
<keyword evidence="3 4" id="KW-0408">Iron</keyword>
<sequence>MKETRLLLSFLITTSTLTFLSSCSDDKEVKETYNLEEKDDAFGKANDVFTAEEWYPGGELGTTTKRSYSAPAPAVDQLADGQERFKHGEDFFEHLYTLNTEPRKGLGPAWVRSSCIHCHPGYGHGKRQEQYRANEIGNGYLLVIYHNQDGPIGTDGKPAYTKNSYISEVTGMPQTQAMAPFTPPIDENQIKIEWKKVTEMPSGLSMTFADGESYELIYPEVTIPQTAFNTNPKPENYEVRLESTIGIYGTGLLDAITDEDMEAQWRNESPYVELNPAMWDKANNKFAASAYYSAAYNDLGKHRGDHGPVKRFTYAMTRGSLQDGAGANAIWNITNVTRSDRHFLYTTPAWAKAQSEDPNVIKYIKENGASEQSLLHPYYADGSDAQIAARVNELLGVNSIAKKETFDKHLFKDGKEEMSDLDYYDFMIWHRGLAVPAARNLDDPQVQQGKKLFAQIGCTRCHRPSWKTGSDDYWVDASIKAYCKEKGLDPQKSLPRFANQTIWPYTDMVQHRLFMKNDIRTGWCRTTPLWGRGLSLRLTGAEDRLHDCRARNEVEAIMWHGYSKDSDAYSTVEAFYKLSKAERDALVKFLRAI</sequence>
<dbReference type="RefSeq" id="WP_091817762.1">
    <property type="nucleotide sequence ID" value="NZ_FNCQ01000009.1"/>
</dbReference>
<dbReference type="InterPro" id="IPR051395">
    <property type="entry name" value="Cytochrome_c_Peroxidase/MauG"/>
</dbReference>
<evidence type="ECO:0000256" key="2">
    <source>
        <dbReference type="ARBA" id="ARBA00022723"/>
    </source>
</evidence>
<dbReference type="PANTHER" id="PTHR30600:SF4">
    <property type="entry name" value="CYTOCHROME C DOMAIN-CONTAINING PROTEIN"/>
    <property type="match status" value="1"/>
</dbReference>
<dbReference type="GO" id="GO:0009055">
    <property type="term" value="F:electron transfer activity"/>
    <property type="evidence" value="ECO:0007669"/>
    <property type="project" value="InterPro"/>
</dbReference>
<name>A0A1G7X2Q7_9BACT</name>